<proteinExistence type="inferred from homology"/>
<comment type="caution">
    <text evidence="12">The sequence shown here is derived from an EMBL/GenBank/DDBJ whole genome shotgun (WGS) entry which is preliminary data.</text>
</comment>
<evidence type="ECO:0000313" key="13">
    <source>
        <dbReference type="Proteomes" id="UP001370490"/>
    </source>
</evidence>
<evidence type="ECO:0000256" key="3">
    <source>
        <dbReference type="ARBA" id="ARBA00013081"/>
    </source>
</evidence>
<dbReference type="Proteomes" id="UP001370490">
    <property type="component" value="Unassembled WGS sequence"/>
</dbReference>
<reference evidence="12 13" key="1">
    <citation type="submission" date="2023-12" db="EMBL/GenBank/DDBJ databases">
        <title>A high-quality genome assembly for Dillenia turbinata (Dilleniales).</title>
        <authorList>
            <person name="Chanderbali A."/>
        </authorList>
    </citation>
    <scope>NUCLEOTIDE SEQUENCE [LARGE SCALE GENOMIC DNA]</scope>
    <source>
        <strain evidence="12">LSX21</strain>
        <tissue evidence="12">Leaf</tissue>
    </source>
</reference>
<dbReference type="EC" id="3.1.3.16" evidence="3"/>
<evidence type="ECO:0000256" key="10">
    <source>
        <dbReference type="SAM" id="MobiDB-lite"/>
    </source>
</evidence>
<dbReference type="CDD" id="cd00143">
    <property type="entry name" value="PP2Cc"/>
    <property type="match status" value="1"/>
</dbReference>
<keyword evidence="13" id="KW-1185">Reference proteome</keyword>
<comment type="similarity">
    <text evidence="9">Belongs to the PP2C family.</text>
</comment>
<keyword evidence="5 9" id="KW-0378">Hydrolase</keyword>
<comment type="cofactor">
    <cofactor evidence="1">
        <name>Mn(2+)</name>
        <dbReference type="ChEBI" id="CHEBI:29035"/>
    </cofactor>
</comment>
<dbReference type="InterPro" id="IPR000222">
    <property type="entry name" value="PP2C_BS"/>
</dbReference>
<evidence type="ECO:0000256" key="6">
    <source>
        <dbReference type="ARBA" id="ARBA00022842"/>
    </source>
</evidence>
<dbReference type="SMART" id="SM00332">
    <property type="entry name" value="PP2Cc"/>
    <property type="match status" value="1"/>
</dbReference>
<evidence type="ECO:0000256" key="8">
    <source>
        <dbReference type="ARBA" id="ARBA00023211"/>
    </source>
</evidence>
<protein>
    <recommendedName>
        <fullName evidence="3">protein-serine/threonine phosphatase</fullName>
        <ecNumber evidence="3">3.1.3.16</ecNumber>
    </recommendedName>
</protein>
<dbReference type="InterPro" id="IPR036457">
    <property type="entry name" value="PPM-type-like_dom_sf"/>
</dbReference>
<evidence type="ECO:0000256" key="7">
    <source>
        <dbReference type="ARBA" id="ARBA00022912"/>
    </source>
</evidence>
<evidence type="ECO:0000256" key="9">
    <source>
        <dbReference type="RuleBase" id="RU003465"/>
    </source>
</evidence>
<name>A0AAN8V6N9_9MAGN</name>
<evidence type="ECO:0000256" key="5">
    <source>
        <dbReference type="ARBA" id="ARBA00022801"/>
    </source>
</evidence>
<dbReference type="PANTHER" id="PTHR47992">
    <property type="entry name" value="PROTEIN PHOSPHATASE"/>
    <property type="match status" value="1"/>
</dbReference>
<dbReference type="Gene3D" id="3.60.40.10">
    <property type="entry name" value="PPM-type phosphatase domain"/>
    <property type="match status" value="1"/>
</dbReference>
<evidence type="ECO:0000313" key="12">
    <source>
        <dbReference type="EMBL" id="KAK6922288.1"/>
    </source>
</evidence>
<dbReference type="InterPro" id="IPR001932">
    <property type="entry name" value="PPM-type_phosphatase-like_dom"/>
</dbReference>
<accession>A0AAN8V6N9</accession>
<dbReference type="InterPro" id="IPR015655">
    <property type="entry name" value="PP2C"/>
</dbReference>
<dbReference type="PROSITE" id="PS01032">
    <property type="entry name" value="PPM_1"/>
    <property type="match status" value="1"/>
</dbReference>
<keyword evidence="4" id="KW-0479">Metal-binding</keyword>
<keyword evidence="8" id="KW-0464">Manganese</keyword>
<evidence type="ECO:0000259" key="11">
    <source>
        <dbReference type="PROSITE" id="PS51746"/>
    </source>
</evidence>
<feature type="domain" description="PPM-type phosphatase" evidence="11">
    <location>
        <begin position="62"/>
        <end position="409"/>
    </location>
</feature>
<dbReference type="Pfam" id="PF00481">
    <property type="entry name" value="PP2C"/>
    <property type="match status" value="1"/>
</dbReference>
<keyword evidence="6" id="KW-0460">Magnesium</keyword>
<dbReference type="GO" id="GO:0004722">
    <property type="term" value="F:protein serine/threonine phosphatase activity"/>
    <property type="evidence" value="ECO:0007669"/>
    <property type="project" value="UniProtKB-EC"/>
</dbReference>
<dbReference type="GO" id="GO:0046872">
    <property type="term" value="F:metal ion binding"/>
    <property type="evidence" value="ECO:0007669"/>
    <property type="project" value="UniProtKB-KW"/>
</dbReference>
<feature type="compositionally biased region" description="Basic and acidic residues" evidence="10">
    <location>
        <begin position="351"/>
        <end position="372"/>
    </location>
</feature>
<dbReference type="PROSITE" id="PS51746">
    <property type="entry name" value="PPM_2"/>
    <property type="match status" value="1"/>
</dbReference>
<evidence type="ECO:0000256" key="4">
    <source>
        <dbReference type="ARBA" id="ARBA00022723"/>
    </source>
</evidence>
<keyword evidence="7 9" id="KW-0904">Protein phosphatase</keyword>
<gene>
    <name evidence="12" type="ORF">RJ641_012795</name>
</gene>
<evidence type="ECO:0000256" key="2">
    <source>
        <dbReference type="ARBA" id="ARBA00001946"/>
    </source>
</evidence>
<comment type="cofactor">
    <cofactor evidence="2">
        <name>Mg(2+)</name>
        <dbReference type="ChEBI" id="CHEBI:18420"/>
    </cofactor>
</comment>
<sequence>MDLNASSNSSLKRKRSFKIQIPEIISIPDLVLREVPPDILKFRDSSASLSSQNDAVSFSSSGVGVFSVKGKKRVSEDAHKVVLSCPNKKYFGVFDGHGGRKAVEYAAENLHKNIFEKLENCNGTTTKEEAVKAAYLKTDQDFLKLGAGSGACCLTALIEGKDIIVSNLGDCRAVLCRGGVAEALTADHRAGLDDEKKRIENKGGYVEMHRGTWRVHGILSVSRSLGDAHLKDWVIGEPETKILHLTSDMNFLVLASDGLWEQVGNQEVVDTVMRTWLGEKKIFPKAIQKENDAEIGCLHTSSSPKSRRILLVKHKKKARQSPILMKTVDRWKEVEDSYTCENVSPPSKVPRISEDNQRDTKIKSSSSEENHGYRTNPASDGLVASCKELVNLAVKRGSLDDITVMIIDLTHFRISSPTHVSNLSH</sequence>
<evidence type="ECO:0000256" key="1">
    <source>
        <dbReference type="ARBA" id="ARBA00001936"/>
    </source>
</evidence>
<organism evidence="12 13">
    <name type="scientific">Dillenia turbinata</name>
    <dbReference type="NCBI Taxonomy" id="194707"/>
    <lineage>
        <taxon>Eukaryota</taxon>
        <taxon>Viridiplantae</taxon>
        <taxon>Streptophyta</taxon>
        <taxon>Embryophyta</taxon>
        <taxon>Tracheophyta</taxon>
        <taxon>Spermatophyta</taxon>
        <taxon>Magnoliopsida</taxon>
        <taxon>eudicotyledons</taxon>
        <taxon>Gunneridae</taxon>
        <taxon>Pentapetalae</taxon>
        <taxon>Dilleniales</taxon>
        <taxon>Dilleniaceae</taxon>
        <taxon>Dillenia</taxon>
    </lineage>
</organism>
<dbReference type="AlphaFoldDB" id="A0AAN8V6N9"/>
<dbReference type="EMBL" id="JBAMMX010000019">
    <property type="protein sequence ID" value="KAK6922288.1"/>
    <property type="molecule type" value="Genomic_DNA"/>
</dbReference>
<dbReference type="SUPFAM" id="SSF81606">
    <property type="entry name" value="PP2C-like"/>
    <property type="match status" value="1"/>
</dbReference>
<feature type="region of interest" description="Disordered" evidence="10">
    <location>
        <begin position="339"/>
        <end position="379"/>
    </location>
</feature>